<dbReference type="eggNOG" id="KOG3138">
    <property type="taxonomic scope" value="Eukaryota"/>
</dbReference>
<evidence type="ECO:0000256" key="5">
    <source>
        <dbReference type="ARBA" id="ARBA00023315"/>
    </source>
</evidence>
<reference evidence="13" key="1">
    <citation type="submission" date="2016-11" db="UniProtKB">
        <authorList>
            <consortium name="WormBaseParasite"/>
        </authorList>
    </citation>
    <scope>IDENTIFICATION</scope>
</reference>
<evidence type="ECO:0000256" key="3">
    <source>
        <dbReference type="ARBA" id="ARBA00022829"/>
    </source>
</evidence>
<evidence type="ECO:0000256" key="1">
    <source>
        <dbReference type="ARBA" id="ARBA00013184"/>
    </source>
</evidence>
<protein>
    <recommendedName>
        <fullName evidence="8">N-alpha-acetyltransferase 60</fullName>
        <ecNumber evidence="7">2.3.1.259</ecNumber>
        <ecNumber evidence="1">2.3.1.48</ecNumber>
    </recommendedName>
</protein>
<dbReference type="InterPro" id="IPR000182">
    <property type="entry name" value="GNAT_dom"/>
</dbReference>
<dbReference type="GO" id="GO:0120518">
    <property type="term" value="F:protein N-terminal-methionine acetyltransferase activity"/>
    <property type="evidence" value="ECO:0007669"/>
    <property type="project" value="UniProtKB-EC"/>
</dbReference>
<dbReference type="CDD" id="cd04301">
    <property type="entry name" value="NAT_SF"/>
    <property type="match status" value="1"/>
</dbReference>
<sequence length="286" mass="32784">MAPTFLEVWDAARMSSVIEDKKFQKRNFGKNFFGKDGKPGRVSGSRKRRQIRQTGKTLVSWRPGDGTNMSREYKLQMNDEAVDYNNIRAQLLIRTLQGQDIDRVVSLCKEAFPLEYDQNWFFEVCSGRYISYGAFDGENLAGLIVAEVKTVGNCEVEDRDMWNCLDSHVVYVMSLAVSCLYRRRGIGTVLLEYLQTVISASRPCPVLIYLHVLKENYGAITFYKNRGFKHHKTLTNYYLIDGIGREGLTFILFLNNNTNACSLKDMWNTTTAMISALFRSHVLRST</sequence>
<dbReference type="PROSITE" id="PS51186">
    <property type="entry name" value="GNAT"/>
    <property type="match status" value="1"/>
</dbReference>
<feature type="domain" description="N-acetyltransferase" evidence="11">
    <location>
        <begin position="91"/>
        <end position="255"/>
    </location>
</feature>
<evidence type="ECO:0000256" key="9">
    <source>
        <dbReference type="ARBA" id="ARBA00048017"/>
    </source>
</evidence>
<evidence type="ECO:0000313" key="12">
    <source>
        <dbReference type="Proteomes" id="UP000095284"/>
    </source>
</evidence>
<evidence type="ECO:0000259" key="11">
    <source>
        <dbReference type="PROSITE" id="PS51186"/>
    </source>
</evidence>
<evidence type="ECO:0000256" key="8">
    <source>
        <dbReference type="ARBA" id="ARBA00026144"/>
    </source>
</evidence>
<name>A0A1I7S7G1_BURXY</name>
<dbReference type="WBParaSite" id="BXY_0895200.1">
    <property type="protein sequence ID" value="BXY_0895200.1"/>
    <property type="gene ID" value="BXY_0895200"/>
</dbReference>
<evidence type="ECO:0000256" key="6">
    <source>
        <dbReference type="ARBA" id="ARBA00025774"/>
    </source>
</evidence>
<dbReference type="Gene3D" id="3.40.630.30">
    <property type="match status" value="1"/>
</dbReference>
<evidence type="ECO:0000313" key="13">
    <source>
        <dbReference type="WBParaSite" id="BXY_0895200.1"/>
    </source>
</evidence>
<dbReference type="InterPro" id="IPR045141">
    <property type="entry name" value="NAA60-like"/>
</dbReference>
<keyword evidence="3" id="KW-0159">Chromosome partition</keyword>
<dbReference type="InterPro" id="IPR016181">
    <property type="entry name" value="Acyl_CoA_acyltransferase"/>
</dbReference>
<dbReference type="EC" id="2.3.1.259" evidence="7"/>
<dbReference type="EC" id="2.3.1.48" evidence="1"/>
<keyword evidence="5" id="KW-0012">Acyltransferase</keyword>
<dbReference type="Proteomes" id="UP000095284">
    <property type="component" value="Unplaced"/>
</dbReference>
<evidence type="ECO:0000256" key="2">
    <source>
        <dbReference type="ARBA" id="ARBA00022679"/>
    </source>
</evidence>
<organism evidence="12 13">
    <name type="scientific">Bursaphelenchus xylophilus</name>
    <name type="common">Pinewood nematode worm</name>
    <name type="synonym">Aphelenchoides xylophilus</name>
    <dbReference type="NCBI Taxonomy" id="6326"/>
    <lineage>
        <taxon>Eukaryota</taxon>
        <taxon>Metazoa</taxon>
        <taxon>Ecdysozoa</taxon>
        <taxon>Nematoda</taxon>
        <taxon>Chromadorea</taxon>
        <taxon>Rhabditida</taxon>
        <taxon>Tylenchina</taxon>
        <taxon>Tylenchomorpha</taxon>
        <taxon>Aphelenchoidea</taxon>
        <taxon>Aphelenchoididae</taxon>
        <taxon>Bursaphelenchus</taxon>
    </lineage>
</organism>
<evidence type="ECO:0000256" key="4">
    <source>
        <dbReference type="ARBA" id="ARBA00022853"/>
    </source>
</evidence>
<keyword evidence="4" id="KW-0156">Chromatin regulator</keyword>
<dbReference type="PANTHER" id="PTHR14744">
    <property type="entry name" value="N-ALPHA-ACETYLTRANSFERASE 60"/>
    <property type="match status" value="1"/>
</dbReference>
<dbReference type="AlphaFoldDB" id="A0A1I7S7G1"/>
<dbReference type="Pfam" id="PF00583">
    <property type="entry name" value="Acetyltransf_1"/>
    <property type="match status" value="1"/>
</dbReference>
<proteinExistence type="inferred from homology"/>
<comment type="catalytic activity">
    <reaction evidence="10">
        <text>N-terminal L-methionyl-[transmembrane protein] + acetyl-CoA = N-terminal N(alpha)-acetyl-L-methionyl-[transmembrane protein] + CoA + H(+)</text>
        <dbReference type="Rhea" id="RHEA:50604"/>
        <dbReference type="Rhea" id="RHEA-COMP:12745"/>
        <dbReference type="Rhea" id="RHEA-COMP:12746"/>
        <dbReference type="ChEBI" id="CHEBI:15378"/>
        <dbReference type="ChEBI" id="CHEBI:57287"/>
        <dbReference type="ChEBI" id="CHEBI:57288"/>
        <dbReference type="ChEBI" id="CHEBI:64731"/>
        <dbReference type="ChEBI" id="CHEBI:133414"/>
        <dbReference type="EC" id="2.3.1.259"/>
    </reaction>
</comment>
<comment type="similarity">
    <text evidence="6">Belongs to the acetyltransferase family. NAA60 subfamily.</text>
</comment>
<evidence type="ECO:0000256" key="10">
    <source>
        <dbReference type="ARBA" id="ARBA00048848"/>
    </source>
</evidence>
<dbReference type="SUPFAM" id="SSF55729">
    <property type="entry name" value="Acyl-CoA N-acyltransferases (Nat)"/>
    <property type="match status" value="1"/>
</dbReference>
<dbReference type="GO" id="GO:0007059">
    <property type="term" value="P:chromosome segregation"/>
    <property type="evidence" value="ECO:0007669"/>
    <property type="project" value="UniProtKB-KW"/>
</dbReference>
<accession>A0A1I7S7G1</accession>
<dbReference type="GO" id="GO:0004402">
    <property type="term" value="F:histone acetyltransferase activity"/>
    <property type="evidence" value="ECO:0007669"/>
    <property type="project" value="TreeGrafter"/>
</dbReference>
<dbReference type="GO" id="GO:0000139">
    <property type="term" value="C:Golgi membrane"/>
    <property type="evidence" value="ECO:0007669"/>
    <property type="project" value="TreeGrafter"/>
</dbReference>
<comment type="catalytic activity">
    <reaction evidence="9">
        <text>L-lysyl-[protein] + acetyl-CoA = N(6)-acetyl-L-lysyl-[protein] + CoA + H(+)</text>
        <dbReference type="Rhea" id="RHEA:45948"/>
        <dbReference type="Rhea" id="RHEA-COMP:9752"/>
        <dbReference type="Rhea" id="RHEA-COMP:10731"/>
        <dbReference type="ChEBI" id="CHEBI:15378"/>
        <dbReference type="ChEBI" id="CHEBI:29969"/>
        <dbReference type="ChEBI" id="CHEBI:57287"/>
        <dbReference type="ChEBI" id="CHEBI:57288"/>
        <dbReference type="ChEBI" id="CHEBI:61930"/>
        <dbReference type="EC" id="2.3.1.48"/>
    </reaction>
</comment>
<keyword evidence="2" id="KW-0808">Transferase</keyword>
<dbReference type="PANTHER" id="PTHR14744:SF15">
    <property type="entry name" value="N-ALPHA-ACETYLTRANSFERASE 60"/>
    <property type="match status" value="1"/>
</dbReference>
<evidence type="ECO:0000256" key="7">
    <source>
        <dbReference type="ARBA" id="ARBA00026111"/>
    </source>
</evidence>